<reference evidence="1" key="1">
    <citation type="submission" date="2014-11" db="EMBL/GenBank/DDBJ databases">
        <authorList>
            <person name="Amaro Gonzalez C."/>
        </authorList>
    </citation>
    <scope>NUCLEOTIDE SEQUENCE</scope>
</reference>
<dbReference type="AlphaFoldDB" id="A0A0E9WAY5"/>
<organism evidence="1">
    <name type="scientific">Anguilla anguilla</name>
    <name type="common">European freshwater eel</name>
    <name type="synonym">Muraena anguilla</name>
    <dbReference type="NCBI Taxonomy" id="7936"/>
    <lineage>
        <taxon>Eukaryota</taxon>
        <taxon>Metazoa</taxon>
        <taxon>Chordata</taxon>
        <taxon>Craniata</taxon>
        <taxon>Vertebrata</taxon>
        <taxon>Euteleostomi</taxon>
        <taxon>Actinopterygii</taxon>
        <taxon>Neopterygii</taxon>
        <taxon>Teleostei</taxon>
        <taxon>Anguilliformes</taxon>
        <taxon>Anguillidae</taxon>
        <taxon>Anguilla</taxon>
    </lineage>
</organism>
<accession>A0A0E9WAY5</accession>
<name>A0A0E9WAY5_ANGAN</name>
<protein>
    <submittedName>
        <fullName evidence="1">Uncharacterized protein</fullName>
    </submittedName>
</protein>
<evidence type="ECO:0000313" key="1">
    <source>
        <dbReference type="EMBL" id="JAH87559.1"/>
    </source>
</evidence>
<proteinExistence type="predicted"/>
<sequence length="39" mass="4687">MGEGDRVGAFLTALQFGRNFMFRSDWEYRPDLFFVLFCF</sequence>
<reference evidence="1" key="2">
    <citation type="journal article" date="2015" name="Fish Shellfish Immunol.">
        <title>Early steps in the European eel (Anguilla anguilla)-Vibrio vulnificus interaction in the gills: Role of the RtxA13 toxin.</title>
        <authorList>
            <person name="Callol A."/>
            <person name="Pajuelo D."/>
            <person name="Ebbesson L."/>
            <person name="Teles M."/>
            <person name="MacKenzie S."/>
            <person name="Amaro C."/>
        </authorList>
    </citation>
    <scope>NUCLEOTIDE SEQUENCE</scope>
</reference>
<dbReference type="EMBL" id="GBXM01021018">
    <property type="protein sequence ID" value="JAH87559.1"/>
    <property type="molecule type" value="Transcribed_RNA"/>
</dbReference>